<evidence type="ECO:0000313" key="2">
    <source>
        <dbReference type="Proteomes" id="UP001439008"/>
    </source>
</evidence>
<feature type="non-terminal residue" evidence="1">
    <location>
        <position position="204"/>
    </location>
</feature>
<dbReference type="EMBL" id="JBDODL010000827">
    <property type="protein sequence ID" value="MES1920727.1"/>
    <property type="molecule type" value="Genomic_DNA"/>
</dbReference>
<dbReference type="Proteomes" id="UP001439008">
    <property type="component" value="Unassembled WGS sequence"/>
</dbReference>
<protein>
    <submittedName>
        <fullName evidence="1">Uncharacterized protein</fullName>
    </submittedName>
</protein>
<organism evidence="1 2">
    <name type="scientific">Bonamia ostreae</name>
    <dbReference type="NCBI Taxonomy" id="126728"/>
    <lineage>
        <taxon>Eukaryota</taxon>
        <taxon>Sar</taxon>
        <taxon>Rhizaria</taxon>
        <taxon>Endomyxa</taxon>
        <taxon>Ascetosporea</taxon>
        <taxon>Haplosporida</taxon>
        <taxon>Bonamia</taxon>
    </lineage>
</organism>
<name>A0ABV2AM71_9EUKA</name>
<sequence length="204" mass="23097">MLKSRNKKAFIFHYIPASHFRLAKIISRRFSGKTDSQSQNSPAQKLPANSPYPYLVTAIKVGTPLLPGTIKLGNKDIQQNSDSAKEYAYFLAKREGDKSKVKSLDEIHTVGTYATVSNFPGLNLDQHNQISLGENLIKKISVRKTVKALHVERGKVFLGSYGDEEIYTLPARMMSVIIRKKFLALRRELFIINETIKRESPDMK</sequence>
<reference evidence="1 2" key="1">
    <citation type="journal article" date="2024" name="BMC Biol.">
        <title>Comparative genomics of Ascetosporea gives new insight into the evolutionary basis for animal parasitism in Rhizaria.</title>
        <authorList>
            <person name="Hiltunen Thoren M."/>
            <person name="Onut-Brannstrom I."/>
            <person name="Alfjorden A."/>
            <person name="Peckova H."/>
            <person name="Swords F."/>
            <person name="Hooper C."/>
            <person name="Holzer A.S."/>
            <person name="Bass D."/>
            <person name="Burki F."/>
        </authorList>
    </citation>
    <scope>NUCLEOTIDE SEQUENCE [LARGE SCALE GENOMIC DNA]</scope>
    <source>
        <strain evidence="1">20-A016</strain>
    </source>
</reference>
<comment type="caution">
    <text evidence="1">The sequence shown here is derived from an EMBL/GenBank/DDBJ whole genome shotgun (WGS) entry which is preliminary data.</text>
</comment>
<proteinExistence type="predicted"/>
<keyword evidence="2" id="KW-1185">Reference proteome</keyword>
<gene>
    <name evidence="1" type="ORF">MHBO_002367</name>
</gene>
<evidence type="ECO:0000313" key="1">
    <source>
        <dbReference type="EMBL" id="MES1920727.1"/>
    </source>
</evidence>
<accession>A0ABV2AM71</accession>